<evidence type="ECO:0000313" key="3">
    <source>
        <dbReference type="RefSeq" id="XP_046602615.1"/>
    </source>
</evidence>
<keyword evidence="2" id="KW-1185">Reference proteome</keyword>
<dbReference type="Proteomes" id="UP000829291">
    <property type="component" value="Chromosome 1"/>
</dbReference>
<organism evidence="2 3">
    <name type="scientific">Neodiprion lecontei</name>
    <name type="common">Redheaded pine sawfly</name>
    <dbReference type="NCBI Taxonomy" id="441921"/>
    <lineage>
        <taxon>Eukaryota</taxon>
        <taxon>Metazoa</taxon>
        <taxon>Ecdysozoa</taxon>
        <taxon>Arthropoda</taxon>
        <taxon>Hexapoda</taxon>
        <taxon>Insecta</taxon>
        <taxon>Pterygota</taxon>
        <taxon>Neoptera</taxon>
        <taxon>Endopterygota</taxon>
        <taxon>Hymenoptera</taxon>
        <taxon>Tenthredinoidea</taxon>
        <taxon>Diprionidae</taxon>
        <taxon>Diprioninae</taxon>
        <taxon>Neodiprion</taxon>
    </lineage>
</organism>
<evidence type="ECO:0000256" key="1">
    <source>
        <dbReference type="SAM" id="Phobius"/>
    </source>
</evidence>
<dbReference type="PANTHER" id="PTHR21879">
    <property type="entry name" value="FI03362P-RELATED-RELATED"/>
    <property type="match status" value="1"/>
</dbReference>
<keyword evidence="1" id="KW-0812">Transmembrane</keyword>
<protein>
    <submittedName>
        <fullName evidence="3">Uncharacterized protein LOC124296613</fullName>
    </submittedName>
</protein>
<evidence type="ECO:0000313" key="2">
    <source>
        <dbReference type="Proteomes" id="UP000829291"/>
    </source>
</evidence>
<proteinExistence type="predicted"/>
<name>A0ABM3GQS0_NEOLC</name>
<dbReference type="InterPro" id="IPR012464">
    <property type="entry name" value="DUF1676"/>
</dbReference>
<dbReference type="GeneID" id="124296613"/>
<dbReference type="Pfam" id="PF07898">
    <property type="entry name" value="DUF1676"/>
    <property type="match status" value="1"/>
</dbReference>
<sequence length="307" mass="34856">MARVTYCTPTRSYDTLSNIFDLNSVERLSVKLLENIKKSRVLRFNDFVSIGTIRSHTEKRTRGDASFLDIFENVVNTKSLNLDLGLVSLKLFRDAGVFNVDLKLDPQGSRGEKEDGQMLPLLLIGLKTTMFIIGVVSFVGLLTLKAFIVSKTAILIAVILGLKKLFGGHEKVAYETVYDHHAVIPDHHQYFDHHYEPEVFKGHPEMPDQKLVGIYNLLNDETQIFQESQDVPKYEFLAHEPDTLQGQDPNGLFDDGLKEYKLESHQKRRSWSDIGKRKPFSLVIGSPHYEPLVLSNKKIAEGKNLQS</sequence>
<accession>A0ABM3GQS0</accession>
<keyword evidence="1" id="KW-1133">Transmembrane helix</keyword>
<dbReference type="RefSeq" id="XP_046602615.1">
    <property type="nucleotide sequence ID" value="XM_046746659.1"/>
</dbReference>
<feature type="transmembrane region" description="Helical" evidence="1">
    <location>
        <begin position="119"/>
        <end position="140"/>
    </location>
</feature>
<gene>
    <name evidence="3" type="primary">LOC124296613</name>
</gene>
<keyword evidence="1" id="KW-0472">Membrane</keyword>
<reference evidence="3" key="1">
    <citation type="submission" date="2025-08" db="UniProtKB">
        <authorList>
            <consortium name="RefSeq"/>
        </authorList>
    </citation>
    <scope>IDENTIFICATION</scope>
    <source>
        <tissue evidence="3">Thorax and Abdomen</tissue>
    </source>
</reference>
<feature type="transmembrane region" description="Helical" evidence="1">
    <location>
        <begin position="146"/>
        <end position="162"/>
    </location>
</feature>